<dbReference type="AlphaFoldDB" id="A0A923NND2"/>
<gene>
    <name evidence="4" type="ORF">H9L42_15035</name>
</gene>
<accession>A0A923NND2</accession>
<evidence type="ECO:0000256" key="3">
    <source>
        <dbReference type="ARBA" id="ARBA00024446"/>
    </source>
</evidence>
<dbReference type="Gene3D" id="2.40.50.220">
    <property type="entry name" value="EutN/Ccml"/>
    <property type="match status" value="1"/>
</dbReference>
<evidence type="ECO:0000256" key="1">
    <source>
        <dbReference type="ARBA" id="ARBA00023587"/>
    </source>
</evidence>
<reference evidence="4" key="1">
    <citation type="submission" date="2020-08" db="EMBL/GenBank/DDBJ databases">
        <title>Genome public.</title>
        <authorList>
            <person name="Liu C."/>
            <person name="Sun Q."/>
        </authorList>
    </citation>
    <scope>NUCLEOTIDE SEQUENCE</scope>
    <source>
        <strain evidence="4">BX12</strain>
    </source>
</reference>
<comment type="subcellular location">
    <subcellularLocation>
        <location evidence="1">Carboxysome</location>
    </subcellularLocation>
</comment>
<dbReference type="PROSITE" id="PS51932">
    <property type="entry name" value="BMV"/>
    <property type="match status" value="1"/>
</dbReference>
<dbReference type="GO" id="GO:0031470">
    <property type="term" value="C:carboxysome"/>
    <property type="evidence" value="ECO:0007669"/>
    <property type="project" value="UniProtKB-SubCell"/>
</dbReference>
<keyword evidence="5" id="KW-1185">Reference proteome</keyword>
<dbReference type="PANTHER" id="PTHR36539">
    <property type="entry name" value="ETHANOLAMINE UTILIZATION PROTEIN EUTN"/>
    <property type="match status" value="1"/>
</dbReference>
<name>A0A923NND2_9FIRM</name>
<dbReference type="EMBL" id="JACRYT010000026">
    <property type="protein sequence ID" value="MBC6681135.1"/>
    <property type="molecule type" value="Genomic_DNA"/>
</dbReference>
<dbReference type="Proteomes" id="UP000602647">
    <property type="component" value="Unassembled WGS sequence"/>
</dbReference>
<organism evidence="4 5">
    <name type="scientific">Zhenpiania hominis</name>
    <dbReference type="NCBI Taxonomy" id="2763644"/>
    <lineage>
        <taxon>Bacteria</taxon>
        <taxon>Bacillati</taxon>
        <taxon>Bacillota</taxon>
        <taxon>Clostridia</taxon>
        <taxon>Peptostreptococcales</taxon>
        <taxon>Anaerovoracaceae</taxon>
        <taxon>Zhenpiania</taxon>
    </lineage>
</organism>
<evidence type="ECO:0000313" key="5">
    <source>
        <dbReference type="Proteomes" id="UP000602647"/>
    </source>
</evidence>
<dbReference type="CDD" id="cd01614">
    <property type="entry name" value="EutN_CcmL"/>
    <property type="match status" value="1"/>
</dbReference>
<keyword evidence="2" id="KW-1282">Carboxysome</keyword>
<dbReference type="InterPro" id="IPR004992">
    <property type="entry name" value="EutN_CcmL"/>
</dbReference>
<protein>
    <submittedName>
        <fullName evidence="4">EutN/CcmL family microcompartment protein</fullName>
    </submittedName>
</protein>
<proteinExistence type="predicted"/>
<evidence type="ECO:0000256" key="2">
    <source>
        <dbReference type="ARBA" id="ARBA00023669"/>
    </source>
</evidence>
<sequence length="95" mass="10029">MMICNVIGNVWATKKEESLSGMKLMVVQQTDAFGKNGKDSFVAADMVGAGIGERVLVVNGSTARAAFSRETLPVDAAIVGIIDEIEVDKGNQGKK</sequence>
<evidence type="ECO:0000313" key="4">
    <source>
        <dbReference type="EMBL" id="MBC6681135.1"/>
    </source>
</evidence>
<dbReference type="Pfam" id="PF03319">
    <property type="entry name" value="EutN_CcmL"/>
    <property type="match status" value="1"/>
</dbReference>
<dbReference type="SUPFAM" id="SSF159133">
    <property type="entry name" value="EutN/CcmL-like"/>
    <property type="match status" value="1"/>
</dbReference>
<dbReference type="InterPro" id="IPR036677">
    <property type="entry name" value="EutN_CcmL_sf"/>
</dbReference>
<dbReference type="RefSeq" id="WP_187304233.1">
    <property type="nucleotide sequence ID" value="NZ_JACRYT010000026.1"/>
</dbReference>
<comment type="caution">
    <text evidence="4">The sequence shown here is derived from an EMBL/GenBank/DDBJ whole genome shotgun (WGS) entry which is preliminary data.</text>
</comment>
<keyword evidence="3" id="KW-1283">Bacterial microcompartment</keyword>